<dbReference type="PANTHER" id="PTHR30535">
    <property type="entry name" value="VITAMIN B12-BINDING PROTEIN"/>
    <property type="match status" value="1"/>
</dbReference>
<keyword evidence="2" id="KW-0732">Signal</keyword>
<dbReference type="RefSeq" id="WP_210901296.1">
    <property type="nucleotide sequence ID" value="NZ_CP071696.1"/>
</dbReference>
<reference evidence="4" key="1">
    <citation type="submission" date="2021-03" db="EMBL/GenBank/DDBJ databases">
        <title>Agromyces archimandritus sp. nov., isolated from the cockroach Archimandrita tessellata.</title>
        <authorList>
            <person name="Guzman J."/>
            <person name="Ortuzar M."/>
            <person name="Poehlein A."/>
            <person name="Daniel R."/>
            <person name="Trujillo M."/>
            <person name="Vilcinskas A."/>
        </authorList>
    </citation>
    <scope>NUCLEOTIDE SEQUENCE</scope>
    <source>
        <strain evidence="4">G127AT</strain>
    </source>
</reference>
<dbReference type="PANTHER" id="PTHR30535:SF7">
    <property type="entry name" value="IRON(III) DICITRATE-BINDING PROTEIN"/>
    <property type="match status" value="1"/>
</dbReference>
<feature type="domain" description="Fe/B12 periplasmic-binding" evidence="3">
    <location>
        <begin position="65"/>
        <end position="336"/>
    </location>
</feature>
<name>A0A975FPZ4_9MICO</name>
<comment type="similarity">
    <text evidence="1">Belongs to the bacterial solute-binding protein 8 family.</text>
</comment>
<accession>A0A975FPZ4</accession>
<dbReference type="PROSITE" id="PS50983">
    <property type="entry name" value="FE_B12_PBP"/>
    <property type="match status" value="1"/>
</dbReference>
<dbReference type="InterPro" id="IPR002491">
    <property type="entry name" value="ABC_transptr_periplasmic_BD"/>
</dbReference>
<dbReference type="Gene3D" id="3.40.50.1980">
    <property type="entry name" value="Nitrogenase molybdenum iron protein domain"/>
    <property type="match status" value="2"/>
</dbReference>
<evidence type="ECO:0000313" key="5">
    <source>
        <dbReference type="Proteomes" id="UP000671914"/>
    </source>
</evidence>
<sequence>MFRGAPASTRRAGRRTASAAVAGLAVLALAACAPATADAPEASDAGPLTIDNCGFEASFDAAPERVLAIKSTSIEMLLALGLEDRIVGTAFSDGPAAEEWADAAAKLPVVSDKVPGQEATLELEPDLVYAGWESNLSAEGAGERADLADLGIASYVSPAACQEEGYQPDPFTWEHLWDEIGEVGSIFDADDAADGLVERLQGELDAIRPDDRGLSALWFSSGTDSAFVGAGIGAPQLIMDSAGLENVAADEHDTWTGYSWEAVADANPDVIILIDSAWGTTERKIGQLESNPATAALPAVQEGRYLVLPFPTGEAGVRNVEAVASLVDQLGELDLG</sequence>
<dbReference type="SUPFAM" id="SSF53807">
    <property type="entry name" value="Helical backbone' metal receptor"/>
    <property type="match status" value="1"/>
</dbReference>
<organism evidence="4 5">
    <name type="scientific">Agromyces archimandritae</name>
    <dbReference type="NCBI Taxonomy" id="2781962"/>
    <lineage>
        <taxon>Bacteria</taxon>
        <taxon>Bacillati</taxon>
        <taxon>Actinomycetota</taxon>
        <taxon>Actinomycetes</taxon>
        <taxon>Micrococcales</taxon>
        <taxon>Microbacteriaceae</taxon>
        <taxon>Agromyces</taxon>
    </lineage>
</organism>
<keyword evidence="5" id="KW-1185">Reference proteome</keyword>
<protein>
    <submittedName>
        <fullName evidence="4">F420-0 ABC transporter substrate-binding protein</fullName>
    </submittedName>
</protein>
<feature type="signal peptide" evidence="2">
    <location>
        <begin position="1"/>
        <end position="37"/>
    </location>
</feature>
<evidence type="ECO:0000256" key="1">
    <source>
        <dbReference type="ARBA" id="ARBA00008814"/>
    </source>
</evidence>
<dbReference type="KEGG" id="aarc:G127AT_06775"/>
<dbReference type="Proteomes" id="UP000671914">
    <property type="component" value="Chromosome"/>
</dbReference>
<proteinExistence type="inferred from homology"/>
<dbReference type="NCBIfam" id="TIGR03868">
    <property type="entry name" value="F420-O_ABCperi"/>
    <property type="match status" value="1"/>
</dbReference>
<dbReference type="AlphaFoldDB" id="A0A975FPZ4"/>
<gene>
    <name evidence="4" type="ORF">G127AT_06775</name>
</gene>
<dbReference type="PROSITE" id="PS51257">
    <property type="entry name" value="PROKAR_LIPOPROTEIN"/>
    <property type="match status" value="1"/>
</dbReference>
<dbReference type="EMBL" id="CP071696">
    <property type="protein sequence ID" value="QTX05892.1"/>
    <property type="molecule type" value="Genomic_DNA"/>
</dbReference>
<evidence type="ECO:0000259" key="3">
    <source>
        <dbReference type="PROSITE" id="PS50983"/>
    </source>
</evidence>
<evidence type="ECO:0000313" key="4">
    <source>
        <dbReference type="EMBL" id="QTX05892.1"/>
    </source>
</evidence>
<feature type="chain" id="PRO_5038974715" evidence="2">
    <location>
        <begin position="38"/>
        <end position="336"/>
    </location>
</feature>
<evidence type="ECO:0000256" key="2">
    <source>
        <dbReference type="SAM" id="SignalP"/>
    </source>
</evidence>
<dbReference type="Pfam" id="PF01497">
    <property type="entry name" value="Peripla_BP_2"/>
    <property type="match status" value="1"/>
</dbReference>
<dbReference type="InterPro" id="IPR022287">
    <property type="entry name" value="ABC_trnsptr_F420-0_sub-bd_pred"/>
</dbReference>
<dbReference type="InterPro" id="IPR050902">
    <property type="entry name" value="ABC_Transporter_SBP"/>
</dbReference>